<dbReference type="Gene3D" id="3.30.450.20">
    <property type="entry name" value="PAS domain"/>
    <property type="match status" value="1"/>
</dbReference>
<reference evidence="1 2" key="1">
    <citation type="submission" date="2019-11" db="EMBL/GenBank/DDBJ databases">
        <title>Comparative genomics of hydrocarbon-degrading Desulfosarcina strains.</title>
        <authorList>
            <person name="Watanabe M."/>
            <person name="Kojima H."/>
            <person name="Fukui M."/>
        </authorList>
    </citation>
    <scope>NUCLEOTIDE SEQUENCE [LARGE SCALE GENOMIC DNA]</scope>
    <source>
        <strain evidence="2">oXyS1</strain>
    </source>
</reference>
<dbReference type="AlphaFoldDB" id="A0A5K8AE79"/>
<protein>
    <submittedName>
        <fullName evidence="1">Uncharacterized protein</fullName>
    </submittedName>
</protein>
<sequence>MIVVIVFAVQNASRERRYMKELMSAKGAALIRAVEAGARTGMTAMMWGGREIQRLLEETGRLPDVLYMAVVNAKRIVVAHSDPAKIGTPFRKSGKLVHLGPDLKENWEVVHLDANRRVFEVHRHFRPLWPDNSGQSSHMQGMMHFHGMMAPTSPDWTLRRLKPPCGKTRA</sequence>
<gene>
    <name evidence="1" type="ORF">DSCOOX_34740</name>
</gene>
<dbReference type="RefSeq" id="WP_155311371.1">
    <property type="nucleotide sequence ID" value="NZ_AP021879.1"/>
</dbReference>
<organism evidence="1 2">
    <name type="scientific">Desulfosarcina ovata subsp. ovata</name>
    <dbReference type="NCBI Taxonomy" id="2752305"/>
    <lineage>
        <taxon>Bacteria</taxon>
        <taxon>Pseudomonadati</taxon>
        <taxon>Thermodesulfobacteriota</taxon>
        <taxon>Desulfobacteria</taxon>
        <taxon>Desulfobacterales</taxon>
        <taxon>Desulfosarcinaceae</taxon>
        <taxon>Desulfosarcina</taxon>
    </lineage>
</organism>
<evidence type="ECO:0000313" key="1">
    <source>
        <dbReference type="EMBL" id="BBO90294.1"/>
    </source>
</evidence>
<evidence type="ECO:0000313" key="2">
    <source>
        <dbReference type="Proteomes" id="UP000422108"/>
    </source>
</evidence>
<dbReference type="InterPro" id="IPR029151">
    <property type="entry name" value="Sensor-like_sf"/>
</dbReference>
<keyword evidence="2" id="KW-1185">Reference proteome</keyword>
<name>A0A5K8AE79_9BACT</name>
<proteinExistence type="predicted"/>
<dbReference type="Proteomes" id="UP000422108">
    <property type="component" value="Chromosome"/>
</dbReference>
<dbReference type="SUPFAM" id="SSF103190">
    <property type="entry name" value="Sensory domain-like"/>
    <property type="match status" value="1"/>
</dbReference>
<accession>A0A5K8AE79</accession>
<dbReference type="EMBL" id="AP021879">
    <property type="protein sequence ID" value="BBO90294.1"/>
    <property type="molecule type" value="Genomic_DNA"/>
</dbReference>